<evidence type="ECO:0000256" key="1">
    <source>
        <dbReference type="SAM" id="Phobius"/>
    </source>
</evidence>
<dbReference type="InterPro" id="IPR007492">
    <property type="entry name" value="LytTR_DNA-bd_dom"/>
</dbReference>
<keyword evidence="1" id="KW-0472">Membrane</keyword>
<sequence length="280" mass="32752">MMHKDMGEATKINQNLLFKRPYIWIVTVSVTSLNFLITYNFQNMDVQHIYYYLVDVLTTYLIIEFYALGIRWLNRKMPLNKDFVKRVTYQLTLHTLSVIIFTILLNELLDHLFFEGQRLSLSFVFYTKDTLVALLFILLLHMVYFGLFLLSNKQNQESLNIAPDARIKVKDAFTFKLLNQKEIIAAYSLLGITYVVDSHYNKFSSELTLKEMEGLLDNRFFRANRKFILSKAIIDAFESGSYGKIEVTLKTHDIVDLPQTIVVSRDKASPFRTWIGENSH</sequence>
<feature type="domain" description="HTH LytTR-type" evidence="2">
    <location>
        <begin position="173"/>
        <end position="276"/>
    </location>
</feature>
<dbReference type="RefSeq" id="WP_138832198.1">
    <property type="nucleotide sequence ID" value="NZ_VCNI01000001.1"/>
</dbReference>
<dbReference type="Gene3D" id="2.40.50.1020">
    <property type="entry name" value="LytTr DNA-binding domain"/>
    <property type="match status" value="1"/>
</dbReference>
<reference evidence="3 4" key="1">
    <citation type="submission" date="2019-05" db="EMBL/GenBank/DDBJ databases">
        <title>Flagellimonas sp. AsT0115, sp. nov., isolated from a marine red algae, Asparagopsis taxiformis.</title>
        <authorList>
            <person name="Kim J."/>
            <person name="Jeong S.E."/>
            <person name="Jeon C.O."/>
        </authorList>
    </citation>
    <scope>NUCLEOTIDE SEQUENCE [LARGE SCALE GENOMIC DNA]</scope>
    <source>
        <strain evidence="3 4">AsT0115</strain>
    </source>
</reference>
<organism evidence="3 4">
    <name type="scientific">Flagellimonas algicola</name>
    <dbReference type="NCBI Taxonomy" id="2583815"/>
    <lineage>
        <taxon>Bacteria</taxon>
        <taxon>Pseudomonadati</taxon>
        <taxon>Bacteroidota</taxon>
        <taxon>Flavobacteriia</taxon>
        <taxon>Flavobacteriales</taxon>
        <taxon>Flavobacteriaceae</taxon>
        <taxon>Flagellimonas</taxon>
    </lineage>
</organism>
<keyword evidence="1" id="KW-1133">Transmembrane helix</keyword>
<keyword evidence="4" id="KW-1185">Reference proteome</keyword>
<dbReference type="SMART" id="SM00850">
    <property type="entry name" value="LytTR"/>
    <property type="match status" value="1"/>
</dbReference>
<feature type="transmembrane region" description="Helical" evidence="1">
    <location>
        <begin position="129"/>
        <end position="150"/>
    </location>
</feature>
<dbReference type="Proteomes" id="UP000751614">
    <property type="component" value="Unassembled WGS sequence"/>
</dbReference>
<gene>
    <name evidence="3" type="ORF">FGG15_00760</name>
</gene>
<evidence type="ECO:0000313" key="3">
    <source>
        <dbReference type="EMBL" id="TMU56102.1"/>
    </source>
</evidence>
<keyword evidence="1" id="KW-0812">Transmembrane</keyword>
<feature type="transmembrane region" description="Helical" evidence="1">
    <location>
        <begin position="49"/>
        <end position="70"/>
    </location>
</feature>
<feature type="transmembrane region" description="Helical" evidence="1">
    <location>
        <begin position="21"/>
        <end position="37"/>
    </location>
</feature>
<protein>
    <submittedName>
        <fullName evidence="3">LytTR family transcriptional regulator</fullName>
    </submittedName>
</protein>
<dbReference type="Pfam" id="PF04397">
    <property type="entry name" value="LytTR"/>
    <property type="match status" value="1"/>
</dbReference>
<feature type="transmembrane region" description="Helical" evidence="1">
    <location>
        <begin position="91"/>
        <end position="109"/>
    </location>
</feature>
<evidence type="ECO:0000259" key="2">
    <source>
        <dbReference type="SMART" id="SM00850"/>
    </source>
</evidence>
<proteinExistence type="predicted"/>
<dbReference type="EMBL" id="VCNI01000001">
    <property type="protein sequence ID" value="TMU56102.1"/>
    <property type="molecule type" value="Genomic_DNA"/>
</dbReference>
<comment type="caution">
    <text evidence="3">The sequence shown here is derived from an EMBL/GenBank/DDBJ whole genome shotgun (WGS) entry which is preliminary data.</text>
</comment>
<accession>A0ABY2WM67</accession>
<evidence type="ECO:0000313" key="4">
    <source>
        <dbReference type="Proteomes" id="UP000751614"/>
    </source>
</evidence>
<name>A0ABY2WM67_9FLAO</name>